<comment type="subunit">
    <text evidence="2">Heterodimer with IL12B; disulfide-linked. The heterodimer is known as interleukin IL-12.</text>
</comment>
<feature type="compositionally biased region" description="Basic and acidic residues" evidence="3">
    <location>
        <begin position="73"/>
        <end position="87"/>
    </location>
</feature>
<dbReference type="Pfam" id="PF13899">
    <property type="entry name" value="Thioredoxin_7"/>
    <property type="match status" value="1"/>
</dbReference>
<dbReference type="PROSITE" id="PS00194">
    <property type="entry name" value="THIOREDOXIN_1"/>
    <property type="match status" value="1"/>
</dbReference>
<dbReference type="GO" id="GO:0008083">
    <property type="term" value="F:growth factor activity"/>
    <property type="evidence" value="ECO:0007669"/>
    <property type="project" value="UniProtKB-KW"/>
</dbReference>
<keyword evidence="6" id="KW-1185">Reference proteome</keyword>
<dbReference type="GO" id="GO:0030054">
    <property type="term" value="C:cell junction"/>
    <property type="evidence" value="ECO:0007669"/>
    <property type="project" value="TreeGrafter"/>
</dbReference>
<dbReference type="InterPro" id="IPR039045">
    <property type="entry name" value="SCHIP_1"/>
</dbReference>
<evidence type="ECO:0000313" key="5">
    <source>
        <dbReference type="EMBL" id="KAF5897817.1"/>
    </source>
</evidence>
<dbReference type="InterPro" id="IPR009079">
    <property type="entry name" value="4_helix_cytokine-like_core"/>
</dbReference>
<dbReference type="InterPro" id="IPR013766">
    <property type="entry name" value="Thioredoxin_domain"/>
</dbReference>
<feature type="region of interest" description="Disordered" evidence="3">
    <location>
        <begin position="72"/>
        <end position="118"/>
    </location>
</feature>
<evidence type="ECO:0000259" key="4">
    <source>
        <dbReference type="PROSITE" id="PS51352"/>
    </source>
</evidence>
<dbReference type="SUPFAM" id="SSF47266">
    <property type="entry name" value="4-helical cytokines"/>
    <property type="match status" value="1"/>
</dbReference>
<comment type="subcellular location">
    <subcellularLocation>
        <location evidence="2">Secreted</location>
    </subcellularLocation>
</comment>
<dbReference type="Proteomes" id="UP000727407">
    <property type="component" value="Unassembled WGS sequence"/>
</dbReference>
<proteinExistence type="inferred from homology"/>
<dbReference type="InterPro" id="IPR004281">
    <property type="entry name" value="IL-12_alpha"/>
</dbReference>
<dbReference type="GO" id="GO:0005125">
    <property type="term" value="F:cytokine activity"/>
    <property type="evidence" value="ECO:0007669"/>
    <property type="project" value="UniProtKB-KW"/>
</dbReference>
<dbReference type="InterPro" id="IPR017937">
    <property type="entry name" value="Thioredoxin_CS"/>
</dbReference>
<dbReference type="GO" id="GO:0006955">
    <property type="term" value="P:immune response"/>
    <property type="evidence" value="ECO:0007669"/>
    <property type="project" value="InterPro"/>
</dbReference>
<sequence length="566" mass="64006">MCVGAMLSEKRYKTRVVPSGNAAQRIERESIRQKLALGSFYDDGPVFFPGSSCPSPRFQDGVNLQVCFVNDSSSDKDSDAEDSRTETSLDTPLSPVSKQSSSLSDRDTGEEEEEDGEFWRLQRRLEEEARGALALARPMARMQVQVERHVQLHRRSPVADLLPHMPHISESLMKRSLRPVDLRDMSLGQLQVITNDLHSQIQGLNEELVQLLLLRDELHVEQDAMLVDVEDLTSEEVKKTVLKELLRNAQAFDTLQLRNRKWCFWHTCTCELDPKARLLLSLLCVQCSAGPAGVRGVPIHLSTDVCQGLGRALLQEATGVLETDQLFRGLNCSEQSAELRASTKTLSVCTPQSLMCWEGTLNFTFDQDECLQSVLEDLQYYRATFKSYDDPDRILEQSVLKSIENLMQSCFSITFLDGDLVKISVDPKSSFERRLKLCKVLKGFQIRAITINRFGDHIHWRNLEDGKKEAEASGLPLMVIIHKTWCGACKALKPKFKESKEISELAHNFVMVNLEGEEEPKDDSFSPDGSYIPRILFLDPSGKVHPEITNKNGNPNYKFFYSNADQ</sequence>
<name>A0A8J4ULJ5_CLAMG</name>
<gene>
    <name evidence="2" type="primary">IL12A</name>
    <name evidence="5" type="ORF">DAT39_012489</name>
</gene>
<dbReference type="EMBL" id="QNUK01000220">
    <property type="protein sequence ID" value="KAF5897817.1"/>
    <property type="molecule type" value="Genomic_DNA"/>
</dbReference>
<evidence type="ECO:0000256" key="2">
    <source>
        <dbReference type="RuleBase" id="RU363133"/>
    </source>
</evidence>
<keyword evidence="2" id="KW-0964">Secreted</keyword>
<feature type="domain" description="Thioredoxin" evidence="4">
    <location>
        <begin position="440"/>
        <end position="566"/>
    </location>
</feature>
<comment type="similarity">
    <text evidence="2">Belongs to the IL-6 superfamily.</text>
</comment>
<keyword evidence="2" id="KW-0202">Cytokine</keyword>
<evidence type="ECO:0000256" key="3">
    <source>
        <dbReference type="SAM" id="MobiDB-lite"/>
    </source>
</evidence>
<accession>A0A8J4ULJ5</accession>
<dbReference type="GO" id="GO:0005886">
    <property type="term" value="C:plasma membrane"/>
    <property type="evidence" value="ECO:0007669"/>
    <property type="project" value="TreeGrafter"/>
</dbReference>
<evidence type="ECO:0000313" key="6">
    <source>
        <dbReference type="Proteomes" id="UP000727407"/>
    </source>
</evidence>
<comment type="caution">
    <text evidence="5">The sequence shown here is derived from an EMBL/GenBank/DDBJ whole genome shotgun (WGS) entry which is preliminary data.</text>
</comment>
<comment type="catalytic activity">
    <reaction evidence="1">
        <text>[protein]-disulfide + 2 glutathione = [protein]-dithiol + glutathione disulfide</text>
        <dbReference type="Rhea" id="RHEA:21064"/>
        <dbReference type="Rhea" id="RHEA-COMP:10593"/>
        <dbReference type="Rhea" id="RHEA-COMP:10594"/>
        <dbReference type="ChEBI" id="CHEBI:29950"/>
        <dbReference type="ChEBI" id="CHEBI:50058"/>
        <dbReference type="ChEBI" id="CHEBI:57925"/>
        <dbReference type="ChEBI" id="CHEBI:58297"/>
        <dbReference type="EC" id="1.8.4.2"/>
    </reaction>
    <physiologicalReaction direction="right-to-left" evidence="1">
        <dbReference type="Rhea" id="RHEA:21066"/>
    </physiologicalReaction>
</comment>
<dbReference type="PROSITE" id="PS51352">
    <property type="entry name" value="THIOREDOXIN_2"/>
    <property type="match status" value="1"/>
</dbReference>
<feature type="compositionally biased region" description="Low complexity" evidence="3">
    <location>
        <begin position="92"/>
        <end position="103"/>
    </location>
</feature>
<evidence type="ECO:0000256" key="1">
    <source>
        <dbReference type="ARBA" id="ARBA00033687"/>
    </source>
</evidence>
<dbReference type="InterPro" id="IPR036249">
    <property type="entry name" value="Thioredoxin-like_sf"/>
</dbReference>
<dbReference type="InterPro" id="IPR037462">
    <property type="entry name" value="ERp19"/>
</dbReference>
<protein>
    <recommendedName>
        <fullName evidence="2">Interleukin-12 subunit alpha</fullName>
        <shortName evidence="2">IL-12A</shortName>
    </recommendedName>
</protein>
<dbReference type="GO" id="GO:0035332">
    <property type="term" value="P:positive regulation of hippo signaling"/>
    <property type="evidence" value="ECO:0007669"/>
    <property type="project" value="TreeGrafter"/>
</dbReference>
<dbReference type="Gene3D" id="3.40.30.10">
    <property type="entry name" value="Glutaredoxin"/>
    <property type="match status" value="1"/>
</dbReference>
<dbReference type="Gene3D" id="1.20.1250.10">
    <property type="match status" value="1"/>
</dbReference>
<dbReference type="CDD" id="cd02959">
    <property type="entry name" value="ERp19"/>
    <property type="match status" value="1"/>
</dbReference>
<feature type="non-terminal residue" evidence="5">
    <location>
        <position position="566"/>
    </location>
</feature>
<keyword evidence="2" id="KW-0339">Growth factor</keyword>
<dbReference type="GO" id="GO:0005143">
    <property type="term" value="F:interleukin-12 receptor binding"/>
    <property type="evidence" value="ECO:0007669"/>
    <property type="project" value="InterPro"/>
</dbReference>
<organism evidence="5 6">
    <name type="scientific">Clarias magur</name>
    <name type="common">Asian catfish</name>
    <name type="synonym">Macropteronotus magur</name>
    <dbReference type="NCBI Taxonomy" id="1594786"/>
    <lineage>
        <taxon>Eukaryota</taxon>
        <taxon>Metazoa</taxon>
        <taxon>Chordata</taxon>
        <taxon>Craniata</taxon>
        <taxon>Vertebrata</taxon>
        <taxon>Euteleostomi</taxon>
        <taxon>Actinopterygii</taxon>
        <taxon>Neopterygii</taxon>
        <taxon>Teleostei</taxon>
        <taxon>Ostariophysi</taxon>
        <taxon>Siluriformes</taxon>
        <taxon>Clariidae</taxon>
        <taxon>Clarias</taxon>
    </lineage>
</organism>
<dbReference type="InterPro" id="IPR015649">
    <property type="entry name" value="SCHIP_1_C"/>
</dbReference>
<dbReference type="PANTHER" id="PTHR13103:SF4">
    <property type="entry name" value="SCHWANNOMIN-INTERACTING PROTEIN 1-LIKE ISOFORM X1"/>
    <property type="match status" value="1"/>
</dbReference>
<dbReference type="PANTHER" id="PTHR13103">
    <property type="entry name" value="SCHWANNOMIN INTERACTING PROTEIN 1"/>
    <property type="match status" value="1"/>
</dbReference>
<dbReference type="Pfam" id="PF10148">
    <property type="entry name" value="SCHIP-1_C"/>
    <property type="match status" value="1"/>
</dbReference>
<dbReference type="SUPFAM" id="SSF52833">
    <property type="entry name" value="Thioredoxin-like"/>
    <property type="match status" value="1"/>
</dbReference>
<dbReference type="GO" id="GO:0019153">
    <property type="term" value="F:protein-disulfide reductase (glutathione) activity"/>
    <property type="evidence" value="ECO:0007669"/>
    <property type="project" value="UniProtKB-EC"/>
</dbReference>
<keyword evidence="2" id="KW-1015">Disulfide bond</keyword>
<reference evidence="5" key="1">
    <citation type="submission" date="2020-07" db="EMBL/GenBank/DDBJ databases">
        <title>Clarias magur genome sequencing, assembly and annotation.</title>
        <authorList>
            <person name="Kushwaha B."/>
            <person name="Kumar R."/>
            <person name="Das P."/>
            <person name="Joshi C.G."/>
            <person name="Kumar D."/>
            <person name="Nagpure N.S."/>
            <person name="Pandey M."/>
            <person name="Agarwal S."/>
            <person name="Srivastava S."/>
            <person name="Singh M."/>
            <person name="Sahoo L."/>
            <person name="Jayasankar P."/>
            <person name="Meher P.K."/>
            <person name="Koringa P.G."/>
            <person name="Iquebal M.A."/>
            <person name="Das S.P."/>
            <person name="Bit A."/>
            <person name="Patnaik S."/>
            <person name="Patel N."/>
            <person name="Shah T.M."/>
            <person name="Hinsu A."/>
            <person name="Jena J.K."/>
        </authorList>
    </citation>
    <scope>NUCLEOTIDE SEQUENCE</scope>
    <source>
        <strain evidence="5">CIFAMagur01</strain>
        <tissue evidence="5">Testis</tissue>
    </source>
</reference>
<dbReference type="OrthoDB" id="9893660at2759"/>
<dbReference type="Pfam" id="PF03039">
    <property type="entry name" value="IL12"/>
    <property type="match status" value="1"/>
</dbReference>
<dbReference type="AlphaFoldDB" id="A0A8J4ULJ5"/>
<dbReference type="GO" id="GO:0005615">
    <property type="term" value="C:extracellular space"/>
    <property type="evidence" value="ECO:0007669"/>
    <property type="project" value="UniProtKB-KW"/>
</dbReference>